<dbReference type="InterPro" id="IPR011032">
    <property type="entry name" value="GroES-like_sf"/>
</dbReference>
<protein>
    <recommendedName>
        <fullName evidence="2">10 kDa heat shock protein, mitochondrial</fullName>
    </recommendedName>
    <alternativeName>
        <fullName evidence="4">10 kDa chaperonin</fullName>
    </alternativeName>
    <alternativeName>
        <fullName evidence="6">20 kDa chaperonin, chloroplastic</fullName>
    </alternativeName>
    <alternativeName>
        <fullName evidence="5">Chaperonin 10</fullName>
    </alternativeName>
    <alternativeName>
        <fullName evidence="7">Protein Cpn21</fullName>
    </alternativeName>
</protein>
<dbReference type="GO" id="GO:0051082">
    <property type="term" value="F:unfolded protein binding"/>
    <property type="evidence" value="ECO:0007669"/>
    <property type="project" value="TreeGrafter"/>
</dbReference>
<dbReference type="InterPro" id="IPR020818">
    <property type="entry name" value="Chaperonin_GroES"/>
</dbReference>
<dbReference type="EMBL" id="JAODUP010000583">
    <property type="protein sequence ID" value="KAK2146825.1"/>
    <property type="molecule type" value="Genomic_DNA"/>
</dbReference>
<dbReference type="InterPro" id="IPR018369">
    <property type="entry name" value="Chaprnonin_Cpn10_CS"/>
</dbReference>
<dbReference type="FunFam" id="2.30.33.40:FF:000001">
    <property type="entry name" value="10 kDa chaperonin"/>
    <property type="match status" value="1"/>
</dbReference>
<evidence type="ECO:0000256" key="4">
    <source>
        <dbReference type="ARBA" id="ARBA00029976"/>
    </source>
</evidence>
<proteinExistence type="inferred from homology"/>
<dbReference type="Proteomes" id="UP001208570">
    <property type="component" value="Unassembled WGS sequence"/>
</dbReference>
<dbReference type="GO" id="GO:0044183">
    <property type="term" value="F:protein folding chaperone"/>
    <property type="evidence" value="ECO:0007669"/>
    <property type="project" value="InterPro"/>
</dbReference>
<evidence type="ECO:0000256" key="6">
    <source>
        <dbReference type="ARBA" id="ARBA00073031"/>
    </source>
</evidence>
<evidence type="ECO:0000256" key="3">
    <source>
        <dbReference type="ARBA" id="ARBA00023186"/>
    </source>
</evidence>
<gene>
    <name evidence="9" type="ORF">LSH36_583g02097</name>
</gene>
<evidence type="ECO:0000256" key="2">
    <source>
        <dbReference type="ARBA" id="ARBA00018842"/>
    </source>
</evidence>
<reference evidence="9" key="1">
    <citation type="journal article" date="2023" name="Mol. Biol. Evol.">
        <title>Third-Generation Sequencing Reveals the Adaptive Role of the Epigenome in Three Deep-Sea Polychaetes.</title>
        <authorList>
            <person name="Perez M."/>
            <person name="Aroh O."/>
            <person name="Sun Y."/>
            <person name="Lan Y."/>
            <person name="Juniper S.K."/>
            <person name="Young C.R."/>
            <person name="Angers B."/>
            <person name="Qian P.Y."/>
        </authorList>
    </citation>
    <scope>NUCLEOTIDE SEQUENCE</scope>
    <source>
        <strain evidence="9">P08H-3</strain>
    </source>
</reference>
<evidence type="ECO:0000256" key="8">
    <source>
        <dbReference type="RuleBase" id="RU003479"/>
    </source>
</evidence>
<dbReference type="GO" id="GO:0046872">
    <property type="term" value="F:metal ion binding"/>
    <property type="evidence" value="ECO:0007669"/>
    <property type="project" value="TreeGrafter"/>
</dbReference>
<dbReference type="HAMAP" id="MF_00580">
    <property type="entry name" value="CH10"/>
    <property type="match status" value="1"/>
</dbReference>
<dbReference type="InterPro" id="IPR037124">
    <property type="entry name" value="Chaperonin_GroES_sf"/>
</dbReference>
<organism evidence="9 10">
    <name type="scientific">Paralvinella palmiformis</name>
    <dbReference type="NCBI Taxonomy" id="53620"/>
    <lineage>
        <taxon>Eukaryota</taxon>
        <taxon>Metazoa</taxon>
        <taxon>Spiralia</taxon>
        <taxon>Lophotrochozoa</taxon>
        <taxon>Annelida</taxon>
        <taxon>Polychaeta</taxon>
        <taxon>Sedentaria</taxon>
        <taxon>Canalipalpata</taxon>
        <taxon>Terebellida</taxon>
        <taxon>Terebelliformia</taxon>
        <taxon>Alvinellidae</taxon>
        <taxon>Paralvinella</taxon>
    </lineage>
</organism>
<evidence type="ECO:0000313" key="9">
    <source>
        <dbReference type="EMBL" id="KAK2146825.1"/>
    </source>
</evidence>
<evidence type="ECO:0000256" key="5">
    <source>
        <dbReference type="ARBA" id="ARBA00031971"/>
    </source>
</evidence>
<keyword evidence="3 8" id="KW-0143">Chaperone</keyword>
<dbReference type="GO" id="GO:0051087">
    <property type="term" value="F:protein-folding chaperone binding"/>
    <property type="evidence" value="ECO:0007669"/>
    <property type="project" value="TreeGrafter"/>
</dbReference>
<dbReference type="PANTHER" id="PTHR10772:SF63">
    <property type="entry name" value="20 KDA CHAPERONIN, CHLOROPLASTIC"/>
    <property type="match status" value="1"/>
</dbReference>
<dbReference type="CDD" id="cd00320">
    <property type="entry name" value="cpn10"/>
    <property type="match status" value="1"/>
</dbReference>
<comment type="similarity">
    <text evidence="1 8">Belongs to the GroES chaperonin family.</text>
</comment>
<dbReference type="Pfam" id="PF00166">
    <property type="entry name" value="Cpn10"/>
    <property type="match status" value="1"/>
</dbReference>
<name>A0AAD9J703_9ANNE</name>
<dbReference type="PANTHER" id="PTHR10772">
    <property type="entry name" value="10 KDA HEAT SHOCK PROTEIN"/>
    <property type="match status" value="1"/>
</dbReference>
<dbReference type="PRINTS" id="PR00297">
    <property type="entry name" value="CHAPERONIN10"/>
</dbReference>
<keyword evidence="10" id="KW-1185">Reference proteome</keyword>
<dbReference type="SUPFAM" id="SSF50129">
    <property type="entry name" value="GroES-like"/>
    <property type="match status" value="1"/>
</dbReference>
<dbReference type="AlphaFoldDB" id="A0AAD9J703"/>
<evidence type="ECO:0000256" key="7">
    <source>
        <dbReference type="ARBA" id="ARBA00079398"/>
    </source>
</evidence>
<dbReference type="SMART" id="SM00883">
    <property type="entry name" value="Cpn10"/>
    <property type="match status" value="1"/>
</dbReference>
<dbReference type="PROSITE" id="PS00681">
    <property type="entry name" value="CHAPERONINS_CPN10"/>
    <property type="match status" value="1"/>
</dbReference>
<comment type="caution">
    <text evidence="9">The sequence shown here is derived from an EMBL/GenBank/DDBJ whole genome shotgun (WGS) entry which is preliminary data.</text>
</comment>
<dbReference type="GO" id="GO:0005524">
    <property type="term" value="F:ATP binding"/>
    <property type="evidence" value="ECO:0007669"/>
    <property type="project" value="InterPro"/>
</dbReference>
<sequence>MIVTPIGDRVVVKAELEETKTKGGIIIPETAKEKTQIGLVTAIGDDVDKAKVAVGNRVLFDKYAGTQIKIDNKDHLVLNISDVLAKVK</sequence>
<evidence type="ECO:0000256" key="1">
    <source>
        <dbReference type="ARBA" id="ARBA00006975"/>
    </source>
</evidence>
<accession>A0AAD9J703</accession>
<evidence type="ECO:0000313" key="10">
    <source>
        <dbReference type="Proteomes" id="UP001208570"/>
    </source>
</evidence>
<dbReference type="Gene3D" id="2.30.33.40">
    <property type="entry name" value="GroES chaperonin"/>
    <property type="match status" value="1"/>
</dbReference>